<dbReference type="NCBIfam" id="NF010191">
    <property type="entry name" value="PRK13670.1"/>
    <property type="match status" value="1"/>
</dbReference>
<comment type="caution">
    <text evidence="4">The sequence shown here is derived from an EMBL/GenBank/DDBJ whole genome shotgun (WGS) entry which is preliminary data.</text>
</comment>
<dbReference type="PANTHER" id="PTHR37825">
    <property type="entry name" value="TRNA(MET) CYTIDINE ACETATE LIGASE"/>
    <property type="match status" value="1"/>
</dbReference>
<comment type="caution">
    <text evidence="3">Lacks conserved residue(s) required for the propagation of feature annotation.</text>
</comment>
<comment type="function">
    <text evidence="3">Catalyzes the formation of N(4)-acetylcytidine (ac(4)C) at the wobble position of elongator tRNA(Met), using acetate and ATP as substrates. First activates an acetate ion to form acetyladenylate (Ac-AMP) and then transfers the acetyl group to tRNA to form ac(4)C34.</text>
</comment>
<evidence type="ECO:0000313" key="5">
    <source>
        <dbReference type="Proteomes" id="UP001595882"/>
    </source>
</evidence>
<protein>
    <recommendedName>
        <fullName evidence="3">tRNA(Met) cytidine acetate ligase</fullName>
        <ecNumber evidence="3">6.3.4.-</ecNumber>
    </recommendedName>
</protein>
<organism evidence="4 5">
    <name type="scientific">Gracilibacillus xinjiangensis</name>
    <dbReference type="NCBI Taxonomy" id="1193282"/>
    <lineage>
        <taxon>Bacteria</taxon>
        <taxon>Bacillati</taxon>
        <taxon>Bacillota</taxon>
        <taxon>Bacilli</taxon>
        <taxon>Bacillales</taxon>
        <taxon>Bacillaceae</taxon>
        <taxon>Gracilibacillus</taxon>
    </lineage>
</organism>
<feature type="binding site" evidence="3">
    <location>
        <begin position="7"/>
        <end position="20"/>
    </location>
    <ligand>
        <name>ATP</name>
        <dbReference type="ChEBI" id="CHEBI:30616"/>
    </ligand>
</feature>
<dbReference type="InterPro" id="IPR014729">
    <property type="entry name" value="Rossmann-like_a/b/a_fold"/>
</dbReference>
<comment type="similarity">
    <text evidence="3">Belongs to the TmcAL family.</text>
</comment>
<keyword evidence="3" id="KW-0067">ATP-binding</keyword>
<dbReference type="Proteomes" id="UP001595882">
    <property type="component" value="Unassembled WGS sequence"/>
</dbReference>
<dbReference type="EC" id="6.3.4.-" evidence="3"/>
<proteinExistence type="inferred from homology"/>
<dbReference type="EMBL" id="JBHSDT010000008">
    <property type="protein sequence ID" value="MFC4404681.1"/>
    <property type="molecule type" value="Genomic_DNA"/>
</dbReference>
<evidence type="ECO:0000313" key="4">
    <source>
        <dbReference type="EMBL" id="MFC4404681.1"/>
    </source>
</evidence>
<reference evidence="5" key="1">
    <citation type="journal article" date="2019" name="Int. J. Syst. Evol. Microbiol.">
        <title>The Global Catalogue of Microorganisms (GCM) 10K type strain sequencing project: providing services to taxonomists for standard genome sequencing and annotation.</title>
        <authorList>
            <consortium name="The Broad Institute Genomics Platform"/>
            <consortium name="The Broad Institute Genome Sequencing Center for Infectious Disease"/>
            <person name="Wu L."/>
            <person name="Ma J."/>
        </authorList>
    </citation>
    <scope>NUCLEOTIDE SEQUENCE [LARGE SCALE GENOMIC DNA]</scope>
    <source>
        <strain evidence="5">CCUG 37865</strain>
    </source>
</reference>
<keyword evidence="3" id="KW-0547">Nucleotide-binding</keyword>
<sequence>MQGCGLIVEYNPFHNGHKYHLNQSRIISGADCMIAVMSGNFLQRGEPAVIDKHHRAKLAVTQGVDLVIELPYYYAVQHSELFAEGAIKLLSALKANYICFGSEHGEINGFHEMIKLLRSNQTEYETQLKLSLHQGNSYPKAHEIAWRQIGGEHLSIDYTKPNNILGTQYLLKILQIDSLIQPLTIKRQQNNYHDQAISTPFASATSIRKELLSDHPLRKIEDSVPSETLDILNKYKSNYGCWHDWEQYFPFLHYRILTMHPDELKQIHGMKEGLENRLIRSMTDASSFEQFMTNVKTKRYTWTSLQRVLTNILTNTTKSEIEIKLSSPPPLRILAMSQIGKRYLNHLKEYDPIFYTSNKKPYPDYGLDNRVTSAYYSILNTEKQLTAKKQDFKPPYMEV</sequence>
<keyword evidence="5" id="KW-1185">Reference proteome</keyword>
<evidence type="ECO:0000256" key="3">
    <source>
        <dbReference type="HAMAP-Rule" id="MF_01539"/>
    </source>
</evidence>
<dbReference type="HAMAP" id="MF_01539">
    <property type="entry name" value="TmcAL"/>
    <property type="match status" value="1"/>
</dbReference>
<dbReference type="Gene3D" id="3.40.50.620">
    <property type="entry name" value="HUPs"/>
    <property type="match status" value="1"/>
</dbReference>
<dbReference type="PANTHER" id="PTHR37825:SF1">
    <property type="entry name" value="TRNA(MET) CYTIDINE ACETATE LIGASE"/>
    <property type="match status" value="1"/>
</dbReference>
<feature type="binding site" evidence="3">
    <location>
        <position position="187"/>
    </location>
    <ligand>
        <name>ATP</name>
        <dbReference type="ChEBI" id="CHEBI:30616"/>
    </ligand>
</feature>
<feature type="binding site" evidence="3">
    <location>
        <position position="101"/>
    </location>
    <ligand>
        <name>ATP</name>
        <dbReference type="ChEBI" id="CHEBI:30616"/>
    </ligand>
</feature>
<name>A0ABV8X2J4_9BACI</name>
<keyword evidence="1 3" id="KW-0436">Ligase</keyword>
<comment type="subcellular location">
    <subcellularLocation>
        <location evidence="3">Cytoplasm</location>
    </subcellularLocation>
</comment>
<keyword evidence="3" id="KW-0820">tRNA-binding</keyword>
<dbReference type="RefSeq" id="WP_390253564.1">
    <property type="nucleotide sequence ID" value="NZ_JBHSDT010000008.1"/>
</dbReference>
<gene>
    <name evidence="3" type="primary">tmcAL</name>
    <name evidence="4" type="ORF">ACFOY7_16555</name>
</gene>
<keyword evidence="3" id="KW-0963">Cytoplasm</keyword>
<evidence type="ECO:0000256" key="1">
    <source>
        <dbReference type="ARBA" id="ARBA00022598"/>
    </source>
</evidence>
<dbReference type="InterPro" id="IPR008513">
    <property type="entry name" value="tRNA(Met)_cyd_acetate_ligase"/>
</dbReference>
<keyword evidence="2 3" id="KW-0819">tRNA processing</keyword>
<comment type="catalytic activity">
    <reaction evidence="3">
        <text>cytidine(34) in elongator tRNA(Met) + acetate + ATP = N(4)-acetylcytidine(34) in elongator tRNA(Met) + AMP + diphosphate</text>
        <dbReference type="Rhea" id="RHEA:58144"/>
        <dbReference type="Rhea" id="RHEA-COMP:10693"/>
        <dbReference type="Rhea" id="RHEA-COMP:10694"/>
        <dbReference type="ChEBI" id="CHEBI:30089"/>
        <dbReference type="ChEBI" id="CHEBI:30616"/>
        <dbReference type="ChEBI" id="CHEBI:33019"/>
        <dbReference type="ChEBI" id="CHEBI:74900"/>
        <dbReference type="ChEBI" id="CHEBI:82748"/>
        <dbReference type="ChEBI" id="CHEBI:456215"/>
    </reaction>
</comment>
<keyword evidence="3" id="KW-0694">RNA-binding</keyword>
<evidence type="ECO:0000256" key="2">
    <source>
        <dbReference type="ARBA" id="ARBA00022694"/>
    </source>
</evidence>
<dbReference type="SUPFAM" id="SSF52374">
    <property type="entry name" value="Nucleotidylyl transferase"/>
    <property type="match status" value="1"/>
</dbReference>
<accession>A0ABV8X2J4</accession>
<feature type="binding site" evidence="3">
    <location>
        <position position="162"/>
    </location>
    <ligand>
        <name>ATP</name>
        <dbReference type="ChEBI" id="CHEBI:30616"/>
    </ligand>
</feature>
<dbReference type="Pfam" id="PF05636">
    <property type="entry name" value="HIGH_NTase1"/>
    <property type="match status" value="1"/>
</dbReference>